<dbReference type="EMBL" id="GBXM01082464">
    <property type="protein sequence ID" value="JAH26113.1"/>
    <property type="molecule type" value="Transcribed_RNA"/>
</dbReference>
<evidence type="ECO:0000313" key="1">
    <source>
        <dbReference type="EMBL" id="JAH26113.1"/>
    </source>
</evidence>
<reference evidence="1" key="2">
    <citation type="journal article" date="2015" name="Fish Shellfish Immunol.">
        <title>Early steps in the European eel (Anguilla anguilla)-Vibrio vulnificus interaction in the gills: Role of the RtxA13 toxin.</title>
        <authorList>
            <person name="Callol A."/>
            <person name="Pajuelo D."/>
            <person name="Ebbesson L."/>
            <person name="Teles M."/>
            <person name="MacKenzie S."/>
            <person name="Amaro C."/>
        </authorList>
    </citation>
    <scope>NUCLEOTIDE SEQUENCE</scope>
</reference>
<sequence>MNRQDRTGSSRAICICKSYECSPQIWLCTMASVSPLRHSFSHLIGYKFKCRLLN</sequence>
<reference evidence="1" key="1">
    <citation type="submission" date="2014-11" db="EMBL/GenBank/DDBJ databases">
        <authorList>
            <person name="Amaro Gonzalez C."/>
        </authorList>
    </citation>
    <scope>NUCLEOTIDE SEQUENCE</scope>
</reference>
<organism evidence="1">
    <name type="scientific">Anguilla anguilla</name>
    <name type="common">European freshwater eel</name>
    <name type="synonym">Muraena anguilla</name>
    <dbReference type="NCBI Taxonomy" id="7936"/>
    <lineage>
        <taxon>Eukaryota</taxon>
        <taxon>Metazoa</taxon>
        <taxon>Chordata</taxon>
        <taxon>Craniata</taxon>
        <taxon>Vertebrata</taxon>
        <taxon>Euteleostomi</taxon>
        <taxon>Actinopterygii</taxon>
        <taxon>Neopterygii</taxon>
        <taxon>Teleostei</taxon>
        <taxon>Anguilliformes</taxon>
        <taxon>Anguillidae</taxon>
        <taxon>Anguilla</taxon>
    </lineage>
</organism>
<name>A0A0E9RCN4_ANGAN</name>
<protein>
    <submittedName>
        <fullName evidence="1">Uncharacterized protein</fullName>
    </submittedName>
</protein>
<proteinExistence type="predicted"/>
<dbReference type="AlphaFoldDB" id="A0A0E9RCN4"/>
<accession>A0A0E9RCN4</accession>